<dbReference type="Proteomes" id="UP000254968">
    <property type="component" value="Unassembled WGS sequence"/>
</dbReference>
<name>A0A378JSE8_9GAMM</name>
<accession>A0A378JSE8</accession>
<sequence length="117" mass="13395">MINGKELPHFLKSLESLRNKKTEFLNAEQNSPINFVLCTHVLPDGIVDLVHLKDFADYLEAIPNTNITRVAFVLDSNMNKAASILEITLIIFYDKFLCSVNFFRLLLLLNMVLVQKI</sequence>
<reference evidence="1 2" key="1">
    <citation type="submission" date="2018-06" db="EMBL/GenBank/DDBJ databases">
        <authorList>
            <consortium name="Pathogen Informatics"/>
            <person name="Doyle S."/>
        </authorList>
    </citation>
    <scope>NUCLEOTIDE SEQUENCE [LARGE SCALE GENOMIC DNA]</scope>
    <source>
        <strain evidence="1 2">NCTC13315</strain>
    </source>
</reference>
<dbReference type="EMBL" id="UGNV01000003">
    <property type="protein sequence ID" value="STX55602.1"/>
    <property type="molecule type" value="Genomic_DNA"/>
</dbReference>
<evidence type="ECO:0000313" key="1">
    <source>
        <dbReference type="EMBL" id="STX55602.1"/>
    </source>
</evidence>
<proteinExistence type="predicted"/>
<evidence type="ECO:0000313" key="2">
    <source>
        <dbReference type="Proteomes" id="UP000254968"/>
    </source>
</evidence>
<dbReference type="RefSeq" id="WP_115304214.1">
    <property type="nucleotide sequence ID" value="NZ_CAAAHO010000009.1"/>
</dbReference>
<gene>
    <name evidence="1" type="ORF">NCTC13315_02973</name>
</gene>
<protein>
    <submittedName>
        <fullName evidence="1">Uncharacterized protein</fullName>
    </submittedName>
</protein>
<organism evidence="1 2">
    <name type="scientific">Legionella beliardensis</name>
    <dbReference type="NCBI Taxonomy" id="91822"/>
    <lineage>
        <taxon>Bacteria</taxon>
        <taxon>Pseudomonadati</taxon>
        <taxon>Pseudomonadota</taxon>
        <taxon>Gammaproteobacteria</taxon>
        <taxon>Legionellales</taxon>
        <taxon>Legionellaceae</taxon>
        <taxon>Legionella</taxon>
    </lineage>
</organism>
<dbReference type="OrthoDB" id="9951044at2"/>
<keyword evidence="2" id="KW-1185">Reference proteome</keyword>
<dbReference type="AlphaFoldDB" id="A0A378JSE8"/>